<evidence type="ECO:0000313" key="4">
    <source>
        <dbReference type="EMBL" id="KPI90396.1"/>
    </source>
</evidence>
<feature type="compositionally biased region" description="Polar residues" evidence="1">
    <location>
        <begin position="7"/>
        <end position="36"/>
    </location>
</feature>
<dbReference type="Pfam" id="PF23411">
    <property type="entry name" value="Beta-prop_Vps41"/>
    <property type="match status" value="1"/>
</dbReference>
<dbReference type="SUPFAM" id="SSF50978">
    <property type="entry name" value="WD40 repeat-like"/>
    <property type="match status" value="1"/>
</dbReference>
<evidence type="ECO:0000256" key="1">
    <source>
        <dbReference type="SAM" id="MobiDB-lite"/>
    </source>
</evidence>
<reference evidence="4 5" key="1">
    <citation type="journal article" date="2015" name="PLoS Pathog.">
        <title>Leptomonas seymouri: Adaptations to the Dixenous Life Cycle Analyzed by Genome Sequencing, Transcriptome Profiling and Co-infection with Leishmania donovani.</title>
        <authorList>
            <person name="Kraeva N."/>
            <person name="Butenko A."/>
            <person name="Hlavacova J."/>
            <person name="Kostygov A."/>
            <person name="Myskova J."/>
            <person name="Grybchuk D."/>
            <person name="Lestinova T."/>
            <person name="Votypka J."/>
            <person name="Volf P."/>
            <person name="Opperdoes F."/>
            <person name="Flegontov P."/>
            <person name="Lukes J."/>
            <person name="Yurchenko V."/>
        </authorList>
    </citation>
    <scope>NUCLEOTIDE SEQUENCE [LARGE SCALE GENOMIC DNA]</scope>
    <source>
        <strain evidence="4 5">ATCC 30220</strain>
    </source>
</reference>
<feature type="region of interest" description="Disordered" evidence="1">
    <location>
        <begin position="1"/>
        <end position="114"/>
    </location>
</feature>
<feature type="region of interest" description="Disordered" evidence="1">
    <location>
        <begin position="892"/>
        <end position="930"/>
    </location>
</feature>
<feature type="region of interest" description="Disordered" evidence="1">
    <location>
        <begin position="1284"/>
        <end position="1307"/>
    </location>
</feature>
<dbReference type="GO" id="GO:0016236">
    <property type="term" value="P:macroautophagy"/>
    <property type="evidence" value="ECO:0007669"/>
    <property type="project" value="TreeGrafter"/>
</dbReference>
<dbReference type="OrthoDB" id="244107at2759"/>
<dbReference type="InterPro" id="IPR045111">
    <property type="entry name" value="Vps41/Vps8"/>
</dbReference>
<dbReference type="OMA" id="PYRVCGI"/>
<feature type="compositionally biased region" description="Low complexity" evidence="1">
    <location>
        <begin position="398"/>
        <end position="430"/>
    </location>
</feature>
<dbReference type="Gene3D" id="3.10.350.10">
    <property type="entry name" value="LysM domain"/>
    <property type="match status" value="1"/>
</dbReference>
<feature type="compositionally biased region" description="Low complexity" evidence="1">
    <location>
        <begin position="911"/>
        <end position="925"/>
    </location>
</feature>
<feature type="compositionally biased region" description="Low complexity" evidence="1">
    <location>
        <begin position="52"/>
        <end position="61"/>
    </location>
</feature>
<protein>
    <submittedName>
        <fullName evidence="4">Putative vacuolar assembly protein vps41</fullName>
    </submittedName>
</protein>
<feature type="compositionally biased region" description="Acidic residues" evidence="1">
    <location>
        <begin position="62"/>
        <end position="89"/>
    </location>
</feature>
<dbReference type="PANTHER" id="PTHR12616">
    <property type="entry name" value="VACUOLAR PROTEIN SORTING VPS41"/>
    <property type="match status" value="1"/>
</dbReference>
<dbReference type="Gene3D" id="2.130.10.10">
    <property type="entry name" value="YVTN repeat-like/Quinoprotein amine dehydrogenase"/>
    <property type="match status" value="1"/>
</dbReference>
<comment type="caution">
    <text evidence="4">The sequence shown here is derived from an EMBL/GenBank/DDBJ whole genome shotgun (WGS) entry which is preliminary data.</text>
</comment>
<feature type="region of interest" description="Disordered" evidence="1">
    <location>
        <begin position="394"/>
        <end position="438"/>
    </location>
</feature>
<feature type="domain" description="LysM" evidence="2">
    <location>
        <begin position="1115"/>
        <end position="1141"/>
    </location>
</feature>
<accession>A0A0N0P8V6</accession>
<evidence type="ECO:0000313" key="5">
    <source>
        <dbReference type="Proteomes" id="UP000038009"/>
    </source>
</evidence>
<sequence length="1414" mass="154640">MPGRQGALQSSHALTWNIDATQTAEDTHSHSSARSNDTVEKAGDQCGRCASPAIAAAPGEEPQGEEDYSYSTEYDDYDSYEEYEGEDSDALNSSQGGREGRGGSPSPGSPPQEDLLRFLSFTPEDAALKDHRLMTIEAFRQVLLLGTNQGAVAVVDAATGRLKDLLFNHREPISDVDCTVNELYVASSDKAGYVSVQSRRDTKDVWISQLGMPIASISLHPLYHKLDSRPMVCGGGTKVLLLTKGMLWSNSRRVTTLQENRGRIHRVRWCRRASISVVAWLSDQEITLYDMKNESIVHRVALPGDMPQNALFPPTLLWERSSTMVEDAGNTSESHSSAVLLCGWGDMVQEIRLASGTCSVNEGASTAANSSSVRQVLATAALLSAPFQQRPSATWQNSASSASKSSSPATITAAGPPSPAPAAASTSRSPYSIELRTSKPLRPSSTPFPYRVCGIAPFGPERYVVLASIVDVHAESIMKDLEVRVVERNSLLDVYRGRMPVRFIHPLQLHLAYLDPTLSQRESVNAASGGAPVSSLGQLSPSPLTQYFILSVDAIVKATPADIDDHVEFLLRTEQFEKAYAYAARHAHQMRRHVLSQVGHHWLLNLFERRGEDGNAVLKIIELLPELVPECDSEAWEQWIYRLDTCGESWRLVALLPGRSAASAVYNVDIQASAGGSAVRTSASTLPTSSSSQGGAKTVRVPIKRAYYDLVLLRCLRHDANIFYAALHKFESLFSVPVVLKATEAAYREHCSSHAWWDIDENDGGGEEAGGTAVVATASAEGASNVSPRTLPSAKQAEAGEHPNGNGANAGVMNRTARWSLAASYGYLLRSAGRFEEAIQTLMRLPSSPRSDTELFGLIRSERLFRKTLQLLPELLQRRSDGTLELLLEHVDPPPQQGSFHQFISEDGTDASSSPPAAPNSLAQPLEPSQYGSAADPLNIEAVIGRLENSDRLHLLRYLGLVKDAYPRRFIETAKRHAQLVATLYIDYDRTSLLPFLKQMSMYVERIRELHALCRKNNFVEEEIFLLFRMGREEEALRILIEKVRDIHRALEFVVSIPDREEQAALFTRLVDYTVEYNASLPCRRKRYDDESIEDEEDSYDAAVSGGGIRYVLHQTQPGETYTSIAQSYHISVDDLCRANRKSTLGSRACSASSPPKSPPRGVYMLPRGNKSSGLCSSMTDAVPPSRCIVPLNLFGSLLNALADPQFSEHPALDVRLVIKRLPSDEPIPHAGASIAAIAHTMAEETSFLSTVSEVGERDLMGYYSQLLKRRTAAIVIGHNSSCGGSREKKRMANTKNSGCTTSAPTSAKSAAAEGPSVGVVHRCAACHQLVIQQMVVFGCQHMYHPGCVLRCMKDSPYDATVRGGSESRVARSVGAVDAEALRESLTTPEKAEETLRKLSAYCHVCRQNTGEQS</sequence>
<evidence type="ECO:0000259" key="2">
    <source>
        <dbReference type="Pfam" id="PF01476"/>
    </source>
</evidence>
<dbReference type="GO" id="GO:0034058">
    <property type="term" value="P:endosomal vesicle fusion"/>
    <property type="evidence" value="ECO:0007669"/>
    <property type="project" value="TreeGrafter"/>
</dbReference>
<proteinExistence type="predicted"/>
<dbReference type="VEuPathDB" id="TriTrypDB:Lsey_0006_0300"/>
<dbReference type="PANTHER" id="PTHR12616:SF1">
    <property type="entry name" value="VACUOLAR PROTEIN SORTING-ASSOCIATED PROTEIN 41 HOMOLOG"/>
    <property type="match status" value="1"/>
</dbReference>
<feature type="region of interest" description="Disordered" evidence="1">
    <location>
        <begin position="779"/>
        <end position="811"/>
    </location>
</feature>
<dbReference type="Pfam" id="PF01476">
    <property type="entry name" value="LysM"/>
    <property type="match status" value="1"/>
</dbReference>
<dbReference type="Proteomes" id="UP000038009">
    <property type="component" value="Unassembled WGS sequence"/>
</dbReference>
<dbReference type="GO" id="GO:0009267">
    <property type="term" value="P:cellular response to starvation"/>
    <property type="evidence" value="ECO:0007669"/>
    <property type="project" value="TreeGrafter"/>
</dbReference>
<dbReference type="InterPro" id="IPR018392">
    <property type="entry name" value="LysM"/>
</dbReference>
<dbReference type="GO" id="GO:0030897">
    <property type="term" value="C:HOPS complex"/>
    <property type="evidence" value="ECO:0007669"/>
    <property type="project" value="TreeGrafter"/>
</dbReference>
<name>A0A0N0P8V6_LEPSE</name>
<feature type="domain" description="Vps41 beta-propeller" evidence="3">
    <location>
        <begin position="135"/>
        <end position="324"/>
    </location>
</feature>
<dbReference type="GO" id="GO:0005770">
    <property type="term" value="C:late endosome"/>
    <property type="evidence" value="ECO:0007669"/>
    <property type="project" value="TreeGrafter"/>
</dbReference>
<dbReference type="CDD" id="cd00118">
    <property type="entry name" value="LysM"/>
    <property type="match status" value="1"/>
</dbReference>
<gene>
    <name evidence="4" type="ORF">ABL78_0472</name>
</gene>
<dbReference type="InterPro" id="IPR036322">
    <property type="entry name" value="WD40_repeat_dom_sf"/>
</dbReference>
<dbReference type="InterPro" id="IPR015943">
    <property type="entry name" value="WD40/YVTN_repeat-like_dom_sf"/>
</dbReference>
<dbReference type="GO" id="GO:0006623">
    <property type="term" value="P:protein targeting to vacuole"/>
    <property type="evidence" value="ECO:0007669"/>
    <property type="project" value="InterPro"/>
</dbReference>
<dbReference type="EMBL" id="LJSK01000006">
    <property type="protein sequence ID" value="KPI90396.1"/>
    <property type="molecule type" value="Genomic_DNA"/>
</dbReference>
<organism evidence="4 5">
    <name type="scientific">Leptomonas seymouri</name>
    <dbReference type="NCBI Taxonomy" id="5684"/>
    <lineage>
        <taxon>Eukaryota</taxon>
        <taxon>Discoba</taxon>
        <taxon>Euglenozoa</taxon>
        <taxon>Kinetoplastea</taxon>
        <taxon>Metakinetoplastina</taxon>
        <taxon>Trypanosomatida</taxon>
        <taxon>Trypanosomatidae</taxon>
        <taxon>Leishmaniinae</taxon>
        <taxon>Leptomonas</taxon>
    </lineage>
</organism>
<dbReference type="InterPro" id="IPR036779">
    <property type="entry name" value="LysM_dom_sf"/>
</dbReference>
<evidence type="ECO:0000259" key="3">
    <source>
        <dbReference type="Pfam" id="PF23411"/>
    </source>
</evidence>
<keyword evidence="5" id="KW-1185">Reference proteome</keyword>
<dbReference type="InterPro" id="IPR057780">
    <property type="entry name" value="Beta-prop_Vps41"/>
</dbReference>
<dbReference type="Pfam" id="PF23556">
    <property type="entry name" value="TPR_Vps41"/>
    <property type="match status" value="1"/>
</dbReference>